<organism evidence="1">
    <name type="scientific">Siphoviridae sp. ct6bb17</name>
    <dbReference type="NCBI Taxonomy" id="2825345"/>
    <lineage>
        <taxon>Viruses</taxon>
        <taxon>Duplodnaviria</taxon>
        <taxon>Heunggongvirae</taxon>
        <taxon>Uroviricota</taxon>
        <taxon>Caudoviricetes</taxon>
    </lineage>
</organism>
<name>A0A8S5NXY2_9CAUD</name>
<reference evidence="1" key="1">
    <citation type="journal article" date="2021" name="Proc. Natl. Acad. Sci. U.S.A.">
        <title>A Catalog of Tens of Thousands of Viruses from Human Metagenomes Reveals Hidden Associations with Chronic Diseases.</title>
        <authorList>
            <person name="Tisza M.J."/>
            <person name="Buck C.B."/>
        </authorList>
    </citation>
    <scope>NUCLEOTIDE SEQUENCE</scope>
    <source>
        <strain evidence="1">Ct6bb17</strain>
    </source>
</reference>
<proteinExistence type="predicted"/>
<accession>A0A8S5NXY2</accession>
<dbReference type="EMBL" id="BK015290">
    <property type="protein sequence ID" value="DAD99670.1"/>
    <property type="molecule type" value="Genomic_DNA"/>
</dbReference>
<protein>
    <submittedName>
        <fullName evidence="1">Uncharacterized protein</fullName>
    </submittedName>
</protein>
<sequence>MANLILKDGTQQKVELTFLDLYKFEQEKPALAEKYFGIQRKDSVNELDMVEVLRIAYIATVGKDVSFEDFCGMISNNRIEVITCYSDLLNPKN</sequence>
<evidence type="ECO:0000313" key="1">
    <source>
        <dbReference type="EMBL" id="DAD99670.1"/>
    </source>
</evidence>